<sequence>MSLDDLLALKKRKDETMKIAFPESLLRRKICDLNPLIAFVIVNGYEKKKQAKKLHLPLRRISDSQLLKLLFKAYSITCTFKENPRRKNHLYTCIWCHMW</sequence>
<evidence type="ECO:0000313" key="1">
    <source>
        <dbReference type="EnsemblMetazoa" id="GPPI003536-PA"/>
    </source>
</evidence>
<organism evidence="1 2">
    <name type="scientific">Glossina palpalis gambiensis</name>
    <dbReference type="NCBI Taxonomy" id="67801"/>
    <lineage>
        <taxon>Eukaryota</taxon>
        <taxon>Metazoa</taxon>
        <taxon>Ecdysozoa</taxon>
        <taxon>Arthropoda</taxon>
        <taxon>Hexapoda</taxon>
        <taxon>Insecta</taxon>
        <taxon>Pterygota</taxon>
        <taxon>Neoptera</taxon>
        <taxon>Endopterygota</taxon>
        <taxon>Diptera</taxon>
        <taxon>Brachycera</taxon>
        <taxon>Muscomorpha</taxon>
        <taxon>Hippoboscoidea</taxon>
        <taxon>Glossinidae</taxon>
        <taxon>Glossina</taxon>
    </lineage>
</organism>
<dbReference type="VEuPathDB" id="VectorBase:GPPI003536"/>
<reference evidence="2" key="1">
    <citation type="submission" date="2015-01" db="EMBL/GenBank/DDBJ databases">
        <authorList>
            <person name="Aksoy S."/>
            <person name="Warren W."/>
            <person name="Wilson R.K."/>
        </authorList>
    </citation>
    <scope>NUCLEOTIDE SEQUENCE [LARGE SCALE GENOMIC DNA]</scope>
    <source>
        <strain evidence="2">IAEA</strain>
    </source>
</reference>
<evidence type="ECO:0000313" key="2">
    <source>
        <dbReference type="Proteomes" id="UP000092460"/>
    </source>
</evidence>
<reference evidence="1" key="2">
    <citation type="submission" date="2020-05" db="UniProtKB">
        <authorList>
            <consortium name="EnsemblMetazoa"/>
        </authorList>
    </citation>
    <scope>IDENTIFICATION</scope>
    <source>
        <strain evidence="1">IAEA</strain>
    </source>
</reference>
<name>A0A1B0AP62_9MUSC</name>
<keyword evidence="2" id="KW-1185">Reference proteome</keyword>
<dbReference type="Proteomes" id="UP000092460">
    <property type="component" value="Unassembled WGS sequence"/>
</dbReference>
<dbReference type="AlphaFoldDB" id="A0A1B0AP62"/>
<protein>
    <submittedName>
        <fullName evidence="1">Uncharacterized protein</fullName>
    </submittedName>
</protein>
<proteinExistence type="predicted"/>
<dbReference type="EnsemblMetazoa" id="GPPI003536-RA">
    <property type="protein sequence ID" value="GPPI003536-PA"/>
    <property type="gene ID" value="GPPI003536"/>
</dbReference>
<accession>A0A1B0AP62</accession>
<dbReference type="EMBL" id="JXJN01001224">
    <property type="status" value="NOT_ANNOTATED_CDS"/>
    <property type="molecule type" value="Genomic_DNA"/>
</dbReference>